<dbReference type="Gene3D" id="3.40.50.10140">
    <property type="entry name" value="Toll/interleukin-1 receptor homology (TIR) domain"/>
    <property type="match status" value="1"/>
</dbReference>
<dbReference type="EMBL" id="JADGJD010000110">
    <property type="protein sequence ID" value="KAJ3054868.1"/>
    <property type="molecule type" value="Genomic_DNA"/>
</dbReference>
<evidence type="ECO:0000256" key="1">
    <source>
        <dbReference type="ARBA" id="ARBA00022737"/>
    </source>
</evidence>
<dbReference type="InterPro" id="IPR035897">
    <property type="entry name" value="Toll_tir_struct_dom_sf"/>
</dbReference>
<dbReference type="Proteomes" id="UP001212841">
    <property type="component" value="Unassembled WGS sequence"/>
</dbReference>
<dbReference type="InterPro" id="IPR000157">
    <property type="entry name" value="TIR_dom"/>
</dbReference>
<dbReference type="PANTHER" id="PTHR10039:SF14">
    <property type="entry name" value="NACHT DOMAIN-CONTAINING PROTEIN"/>
    <property type="match status" value="1"/>
</dbReference>
<dbReference type="Pfam" id="PF13676">
    <property type="entry name" value="TIR_2"/>
    <property type="match status" value="1"/>
</dbReference>
<protein>
    <submittedName>
        <fullName evidence="5">Uncharacterized protein</fullName>
    </submittedName>
</protein>
<dbReference type="PANTHER" id="PTHR10039">
    <property type="entry name" value="AMELOGENIN"/>
    <property type="match status" value="1"/>
</dbReference>
<dbReference type="Gene3D" id="3.40.50.300">
    <property type="entry name" value="P-loop containing nucleotide triphosphate hydrolases"/>
    <property type="match status" value="1"/>
</dbReference>
<dbReference type="GO" id="GO:0007165">
    <property type="term" value="P:signal transduction"/>
    <property type="evidence" value="ECO:0007669"/>
    <property type="project" value="InterPro"/>
</dbReference>
<dbReference type="SUPFAM" id="SSF52200">
    <property type="entry name" value="Toll/Interleukin receptor TIR domain"/>
    <property type="match status" value="1"/>
</dbReference>
<evidence type="ECO:0000259" key="4">
    <source>
        <dbReference type="PROSITE" id="PS50837"/>
    </source>
</evidence>
<dbReference type="Pfam" id="PF24883">
    <property type="entry name" value="NPHP3_N"/>
    <property type="match status" value="1"/>
</dbReference>
<organism evidence="5 6">
    <name type="scientific">Rhizophlyctis rosea</name>
    <dbReference type="NCBI Taxonomy" id="64517"/>
    <lineage>
        <taxon>Eukaryota</taxon>
        <taxon>Fungi</taxon>
        <taxon>Fungi incertae sedis</taxon>
        <taxon>Chytridiomycota</taxon>
        <taxon>Chytridiomycota incertae sedis</taxon>
        <taxon>Chytridiomycetes</taxon>
        <taxon>Rhizophlyctidales</taxon>
        <taxon>Rhizophlyctidaceae</taxon>
        <taxon>Rhizophlyctis</taxon>
    </lineage>
</organism>
<comment type="caution">
    <text evidence="5">The sequence shown here is derived from an EMBL/GenBank/DDBJ whole genome shotgun (WGS) entry which is preliminary data.</text>
</comment>
<evidence type="ECO:0000259" key="3">
    <source>
        <dbReference type="PROSITE" id="PS50104"/>
    </source>
</evidence>
<accession>A0AAD5SGI4</accession>
<sequence>MVLGKVVLKVEEYERDPSVGSRSNRSMDEPRNVVSSSVKEVAEIPAQKKEVTEVATRPAMPMTETAQPTIWERISWGFKARPVSGSGSGMAVFQTIKATTSAPSAEEPVKEAIVDAKPIPPTPAPTPPPKSPKPPPALTEPAKLSPKPEIPKSKIIETEEDTDFHSTLQPHPDWRCNDGFEVHDFFISYRVATDATLATELALALRTGSIHTYLDKYCLIPGQRWEDGFLQGLLRAKVVLLVVSAAALQRVLTAEKWADNMLLEWEITLDMVDQGLTTAMPLFIGTTTKDSNNKTAVLPFDGWGLAYPDEIHCHKSSPKKRTVKQTMQAIFALQGKNISPLDIGGAVPALRDLLESTHGHALPLSENEITLLKEYLDPVDMTADRQRLRSEYTKGTRRGLLDDLLAVRHSKHRVSDSRVTWLNGESGIGKSVLAAKFMDNLESRSQLGGYFICRYDDVNARSPMALVNTLIYSLAMWRPALGRFILDILSTDVRVREGSVQAKWDKCLCKALASLERTPESLVFVIDGLDECGRENHRSNLLSLFSEGGGAAAWGQAPAASLPSFVSVVVTARPEKDIIASLRSVNQIEMKPMDSKNVIDIEKTVKHRLENLPLEDKEDLIGNICDGAKGSYRKALTMLDKFTSDADIEVPAIEQLLLEESTVGELKWIEQRLAESLDAGLGNHHLLLASIVIGTDITPAILASFTPVDEGALNTLLSKAVQLDHLAFELQAAVRQIPTYNFVVNYLSTQHWTQEICGSTYTSISMSGTASIECANCRSTDWWGLAYSCNGCLQTYAAMGYARQEFFMLCSACGAGTSGSDPMSHANHEKNVLMHPDVDVEKVNKSIGLLTAKYLNHVIRFKPTIFESNMHRRMTVYCLRVLLNLLPTINESANMEDIPLHLTYAASNIFNHWKESAADDVVDANLEAELDAGMLKLFADHFATLLVLYSTMEGWVDIERKAYIVPMVPNFVVLRNLQAWLNLTVSWDGKVPEAPTDVVFNTPSVSRMHINQLLQLFCRLIHTEESEDFKRPLGKLYLTNPFHWAEKFNIILNEFDGSGFAYKEDQEWAQRREERKKAITCLETMHAQLRFNIYNIPLDPLKDYPVPEDEVDATINANLSTELQYALQHWMDHLSECTALLTKDDAMKDPENACLGELLKSFFESEEKTAYFIEAMAFFSTRMVDGYRSATVQNSDEIESWLQGRGDCEGIERFQAAANMDPEKLERFVDNVWCCKNTGNIWENPLHLYFYDIRVNNHNFVTFRKQNPLKKWIYDESDGGFYRKRKPGEWDARGTEDDTDEE</sequence>
<dbReference type="PROSITE" id="PS50837">
    <property type="entry name" value="NACHT"/>
    <property type="match status" value="1"/>
</dbReference>
<feature type="region of interest" description="Disordered" evidence="2">
    <location>
        <begin position="116"/>
        <end position="148"/>
    </location>
</feature>
<dbReference type="SUPFAM" id="SSF52540">
    <property type="entry name" value="P-loop containing nucleoside triphosphate hydrolases"/>
    <property type="match status" value="1"/>
</dbReference>
<evidence type="ECO:0000313" key="5">
    <source>
        <dbReference type="EMBL" id="KAJ3054868.1"/>
    </source>
</evidence>
<feature type="region of interest" description="Disordered" evidence="2">
    <location>
        <begin position="14"/>
        <end position="40"/>
    </location>
</feature>
<feature type="compositionally biased region" description="Basic and acidic residues" evidence="2">
    <location>
        <begin position="1287"/>
        <end position="1296"/>
    </location>
</feature>
<evidence type="ECO:0000256" key="2">
    <source>
        <dbReference type="SAM" id="MobiDB-lite"/>
    </source>
</evidence>
<feature type="region of interest" description="Disordered" evidence="2">
    <location>
        <begin position="1279"/>
        <end position="1302"/>
    </location>
</feature>
<dbReference type="InterPro" id="IPR007111">
    <property type="entry name" value="NACHT_NTPase"/>
</dbReference>
<dbReference type="InterPro" id="IPR056884">
    <property type="entry name" value="NPHP3-like_N"/>
</dbReference>
<keyword evidence="6" id="KW-1185">Reference proteome</keyword>
<dbReference type="InterPro" id="IPR027417">
    <property type="entry name" value="P-loop_NTPase"/>
</dbReference>
<name>A0AAD5SGI4_9FUNG</name>
<gene>
    <name evidence="5" type="ORF">HK097_000579</name>
</gene>
<evidence type="ECO:0000313" key="6">
    <source>
        <dbReference type="Proteomes" id="UP001212841"/>
    </source>
</evidence>
<feature type="domain" description="NACHT" evidence="4">
    <location>
        <begin position="418"/>
        <end position="574"/>
    </location>
</feature>
<feature type="domain" description="TIR" evidence="3">
    <location>
        <begin position="181"/>
        <end position="330"/>
    </location>
</feature>
<reference evidence="5" key="1">
    <citation type="submission" date="2020-05" db="EMBL/GenBank/DDBJ databases">
        <title>Phylogenomic resolution of chytrid fungi.</title>
        <authorList>
            <person name="Stajich J.E."/>
            <person name="Amses K."/>
            <person name="Simmons R."/>
            <person name="Seto K."/>
            <person name="Myers J."/>
            <person name="Bonds A."/>
            <person name="Quandt C.A."/>
            <person name="Barry K."/>
            <person name="Liu P."/>
            <person name="Grigoriev I."/>
            <person name="Longcore J.E."/>
            <person name="James T.Y."/>
        </authorList>
    </citation>
    <scope>NUCLEOTIDE SEQUENCE</scope>
    <source>
        <strain evidence="5">JEL0318</strain>
    </source>
</reference>
<proteinExistence type="predicted"/>
<keyword evidence="1" id="KW-0677">Repeat</keyword>
<feature type="compositionally biased region" description="Pro residues" evidence="2">
    <location>
        <begin position="118"/>
        <end position="138"/>
    </location>
</feature>
<dbReference type="PROSITE" id="PS50104">
    <property type="entry name" value="TIR"/>
    <property type="match status" value="1"/>
</dbReference>